<dbReference type="InterPro" id="IPR036959">
    <property type="entry name" value="Peptidase_C12_UCH_sf"/>
</dbReference>
<feature type="region of interest" description="Disordered" evidence="9">
    <location>
        <begin position="156"/>
        <end position="176"/>
    </location>
</feature>
<sequence>MTLNDDPSQSLKRKRQDELPWCLVESEPAIFTEMAHTYGATSIAVEEVYDLDMLTDGNIYGLIFAHPYQEDLPAPVQTDQDKKDASNVFFSCQIVTNICATLALLGILFNIDGQVDIGEHLTNLKTVLGDVDPVLRGNALGNDSLLRETHNSFADAQARAEAEAPSSKSRKGKKGKRKLTEEDAYHYVSFIYLDGYIWELDGMNKFPCKVAPAESSNWINTLRPYLRQRMEKQDMFNLMSIVPGAWVKSSNINLKSYNTIKKKIEGQLADLTSQQDKVTHTGSLLSASSQVSADELINAHLRPVIIRKLEGLKDQLEQERIQLTSKDAPPNEAQIAAAEELARTRLENTRRKHDYMPFMRLLFEKLHEQDLLRDLIETSK</sequence>
<evidence type="ECO:0000256" key="7">
    <source>
        <dbReference type="ARBA" id="ARBA00022807"/>
    </source>
</evidence>
<organism evidence="11">
    <name type="scientific">Lichtheimia ramosa</name>
    <dbReference type="NCBI Taxonomy" id="688394"/>
    <lineage>
        <taxon>Eukaryota</taxon>
        <taxon>Fungi</taxon>
        <taxon>Fungi incertae sedis</taxon>
        <taxon>Mucoromycota</taxon>
        <taxon>Mucoromycotina</taxon>
        <taxon>Mucoromycetes</taxon>
        <taxon>Mucorales</taxon>
        <taxon>Lichtheimiaceae</taxon>
        <taxon>Lichtheimia</taxon>
    </lineage>
</organism>
<dbReference type="PANTHER" id="PTHR10589">
    <property type="entry name" value="UBIQUITIN CARBOXYL-TERMINAL HYDROLASE"/>
    <property type="match status" value="1"/>
</dbReference>
<dbReference type="EMBL" id="LK023315">
    <property type="protein sequence ID" value="CDS04886.1"/>
    <property type="molecule type" value="Genomic_DNA"/>
</dbReference>
<protein>
    <recommendedName>
        <fullName evidence="3 8">ubiquitinyl hydrolase 1</fullName>
        <ecNumber evidence="3 8">3.4.19.12</ecNumber>
    </recommendedName>
</protein>
<evidence type="ECO:0000256" key="1">
    <source>
        <dbReference type="ARBA" id="ARBA00000707"/>
    </source>
</evidence>
<feature type="active site" description="Proton donor" evidence="8">
    <location>
        <position position="186"/>
    </location>
</feature>
<keyword evidence="6 8" id="KW-0378">Hydrolase</keyword>
<evidence type="ECO:0000256" key="4">
    <source>
        <dbReference type="ARBA" id="ARBA00022670"/>
    </source>
</evidence>
<dbReference type="InterPro" id="IPR001578">
    <property type="entry name" value="Peptidase_C12_UCH"/>
</dbReference>
<evidence type="ECO:0000256" key="8">
    <source>
        <dbReference type="PROSITE-ProRule" id="PRU01393"/>
    </source>
</evidence>
<feature type="active site" description="Nucleophile" evidence="8">
    <location>
        <position position="99"/>
    </location>
</feature>
<reference evidence="11" key="1">
    <citation type="journal article" date="2014" name="Genome Announc.">
        <title>De novo whole-genome sequence and genome annotation of Lichtheimia ramosa.</title>
        <authorList>
            <person name="Linde J."/>
            <person name="Schwartze V."/>
            <person name="Binder U."/>
            <person name="Lass-Florl C."/>
            <person name="Voigt K."/>
            <person name="Horn F."/>
        </authorList>
    </citation>
    <scope>NUCLEOTIDE SEQUENCE</scope>
    <source>
        <strain evidence="11">JMRC FSU:6197</strain>
    </source>
</reference>
<evidence type="ECO:0000313" key="11">
    <source>
        <dbReference type="EMBL" id="CDS04886.1"/>
    </source>
</evidence>
<evidence type="ECO:0000259" key="10">
    <source>
        <dbReference type="PROSITE" id="PS52048"/>
    </source>
</evidence>
<evidence type="ECO:0000256" key="9">
    <source>
        <dbReference type="SAM" id="MobiDB-lite"/>
    </source>
</evidence>
<gene>
    <name evidence="11" type="ORF">LRAMOSA07416</name>
</gene>
<dbReference type="PANTHER" id="PTHR10589:SF16">
    <property type="entry name" value="UBIQUITIN CARBOXYL-TERMINAL HYDROLASE ISOZYME L5"/>
    <property type="match status" value="1"/>
</dbReference>
<evidence type="ECO:0000256" key="6">
    <source>
        <dbReference type="ARBA" id="ARBA00022801"/>
    </source>
</evidence>
<comment type="similarity">
    <text evidence="2 8">Belongs to the peptidase C12 family.</text>
</comment>
<evidence type="ECO:0000256" key="5">
    <source>
        <dbReference type="ARBA" id="ARBA00022786"/>
    </source>
</evidence>
<dbReference type="InterPro" id="IPR038765">
    <property type="entry name" value="Papain-like_cys_pep_sf"/>
</dbReference>
<keyword evidence="5 8" id="KW-0833">Ubl conjugation pathway</keyword>
<name>A0A077WAU7_9FUNG</name>
<dbReference type="AlphaFoldDB" id="A0A077WAU7"/>
<dbReference type="Gene3D" id="3.40.532.10">
    <property type="entry name" value="Peptidase C12, ubiquitin carboxyl-terminal hydrolase"/>
    <property type="match status" value="1"/>
</dbReference>
<evidence type="ECO:0000256" key="2">
    <source>
        <dbReference type="ARBA" id="ARBA00009326"/>
    </source>
</evidence>
<keyword evidence="4 8" id="KW-0645">Protease</keyword>
<dbReference type="GO" id="GO:0016579">
    <property type="term" value="P:protein deubiquitination"/>
    <property type="evidence" value="ECO:0007669"/>
    <property type="project" value="TreeGrafter"/>
</dbReference>
<feature type="compositionally biased region" description="Low complexity" evidence="9">
    <location>
        <begin position="156"/>
        <end position="167"/>
    </location>
</feature>
<dbReference type="PROSITE" id="PS52048">
    <property type="entry name" value="UCH_DOMAIN"/>
    <property type="match status" value="1"/>
</dbReference>
<dbReference type="EC" id="3.4.19.12" evidence="3 8"/>
<dbReference type="GO" id="GO:0004843">
    <property type="term" value="F:cysteine-type deubiquitinase activity"/>
    <property type="evidence" value="ECO:0007669"/>
    <property type="project" value="UniProtKB-UniRule"/>
</dbReference>
<dbReference type="InterPro" id="IPR041507">
    <property type="entry name" value="UCH_C"/>
</dbReference>
<feature type="domain" description="UCH catalytic" evidence="10">
    <location>
        <begin position="20"/>
        <end position="248"/>
    </location>
</feature>
<proteinExistence type="inferred from homology"/>
<feature type="site" description="Important for enzyme activity" evidence="8">
    <location>
        <position position="201"/>
    </location>
</feature>
<accession>A0A077WAU7</accession>
<feature type="site" description="Transition state stabilizer" evidence="8">
    <location>
        <position position="93"/>
    </location>
</feature>
<dbReference type="PROSITE" id="PS52049">
    <property type="entry name" value="ULD"/>
    <property type="match status" value="1"/>
</dbReference>
<dbReference type="SUPFAM" id="SSF54001">
    <property type="entry name" value="Cysteine proteinases"/>
    <property type="match status" value="1"/>
</dbReference>
<dbReference type="OrthoDB" id="1924260at2759"/>
<dbReference type="GO" id="GO:0005737">
    <property type="term" value="C:cytoplasm"/>
    <property type="evidence" value="ECO:0007669"/>
    <property type="project" value="TreeGrafter"/>
</dbReference>
<dbReference type="Pfam" id="PF01088">
    <property type="entry name" value="Peptidase_C12"/>
    <property type="match status" value="1"/>
</dbReference>
<evidence type="ECO:0000256" key="3">
    <source>
        <dbReference type="ARBA" id="ARBA00012759"/>
    </source>
</evidence>
<comment type="catalytic activity">
    <reaction evidence="1 8">
        <text>Thiol-dependent hydrolysis of ester, thioester, amide, peptide and isopeptide bonds formed by the C-terminal Gly of ubiquitin (a 76-residue protein attached to proteins as an intracellular targeting signal).</text>
        <dbReference type="EC" id="3.4.19.12"/>
    </reaction>
</comment>
<keyword evidence="7 8" id="KW-0788">Thiol protease</keyword>
<dbReference type="Pfam" id="PF18031">
    <property type="entry name" value="UCH_C"/>
    <property type="match status" value="1"/>
</dbReference>
<dbReference type="GO" id="GO:0006511">
    <property type="term" value="P:ubiquitin-dependent protein catabolic process"/>
    <property type="evidence" value="ECO:0007669"/>
    <property type="project" value="UniProtKB-UniRule"/>
</dbReference>